<reference evidence="2 3" key="1">
    <citation type="journal article" date="2018" name="Genome Biol. Evol.">
        <title>Multiple Roots of Fruiting Body Formation in Amoebozoa.</title>
        <authorList>
            <person name="Hillmann F."/>
            <person name="Forbes G."/>
            <person name="Novohradska S."/>
            <person name="Ferling I."/>
            <person name="Riege K."/>
            <person name="Groth M."/>
            <person name="Westermann M."/>
            <person name="Marz M."/>
            <person name="Spaller T."/>
            <person name="Winckler T."/>
            <person name="Schaap P."/>
            <person name="Glockner G."/>
        </authorList>
    </citation>
    <scope>NUCLEOTIDE SEQUENCE [LARGE SCALE GENOMIC DNA]</scope>
    <source>
        <strain evidence="2 3">Jena</strain>
    </source>
</reference>
<dbReference type="AlphaFoldDB" id="A0A2P6NNS3"/>
<feature type="chain" id="PRO_5015146560" evidence="1">
    <location>
        <begin position="23"/>
        <end position="106"/>
    </location>
</feature>
<evidence type="ECO:0000313" key="2">
    <source>
        <dbReference type="EMBL" id="PRP85609.1"/>
    </source>
</evidence>
<gene>
    <name evidence="2" type="ORF">PROFUN_06398</name>
</gene>
<accession>A0A2P6NNS3</accession>
<evidence type="ECO:0000256" key="1">
    <source>
        <dbReference type="SAM" id="SignalP"/>
    </source>
</evidence>
<dbReference type="InParanoid" id="A0A2P6NNS3"/>
<comment type="caution">
    <text evidence="2">The sequence shown here is derived from an EMBL/GenBank/DDBJ whole genome shotgun (WGS) entry which is preliminary data.</text>
</comment>
<dbReference type="EMBL" id="MDYQ01000042">
    <property type="protein sequence ID" value="PRP85609.1"/>
    <property type="molecule type" value="Genomic_DNA"/>
</dbReference>
<evidence type="ECO:0000313" key="3">
    <source>
        <dbReference type="Proteomes" id="UP000241769"/>
    </source>
</evidence>
<keyword evidence="3" id="KW-1185">Reference proteome</keyword>
<sequence length="106" mass="12141">MNRYQIIAIVLFLRICVLFVASSPKLDNSKLICGTTACNPQTERCCAVHNFSPLCYNTLEHRCTVNHEGQVILCDRTDERCSYARCFNPRTGHVNTTCKMEELKMH</sequence>
<feature type="signal peptide" evidence="1">
    <location>
        <begin position="1"/>
        <end position="22"/>
    </location>
</feature>
<dbReference type="Proteomes" id="UP000241769">
    <property type="component" value="Unassembled WGS sequence"/>
</dbReference>
<proteinExistence type="predicted"/>
<protein>
    <submittedName>
        <fullName evidence="2">Uncharacterized protein</fullName>
    </submittedName>
</protein>
<organism evidence="2 3">
    <name type="scientific">Planoprotostelium fungivorum</name>
    <dbReference type="NCBI Taxonomy" id="1890364"/>
    <lineage>
        <taxon>Eukaryota</taxon>
        <taxon>Amoebozoa</taxon>
        <taxon>Evosea</taxon>
        <taxon>Variosea</taxon>
        <taxon>Cavosteliida</taxon>
        <taxon>Cavosteliaceae</taxon>
        <taxon>Planoprotostelium</taxon>
    </lineage>
</organism>
<keyword evidence="1" id="KW-0732">Signal</keyword>
<name>A0A2P6NNS3_9EUKA</name>